<dbReference type="GO" id="GO:0015627">
    <property type="term" value="C:type II protein secretion system complex"/>
    <property type="evidence" value="ECO:0007669"/>
    <property type="project" value="TreeGrafter"/>
</dbReference>
<reference evidence="1 2" key="1">
    <citation type="submission" date="2019-07" db="EMBL/GenBank/DDBJ databases">
        <authorList>
            <person name="Yang M."/>
            <person name="Zhao D."/>
            <person name="Xiang H."/>
        </authorList>
    </citation>
    <scope>NUCLEOTIDE SEQUENCE [LARGE SCALE GENOMIC DNA]</scope>
    <source>
        <strain evidence="1 2">IM1326</strain>
    </source>
</reference>
<dbReference type="GO" id="GO:0015628">
    <property type="term" value="P:protein secretion by the type II secretion system"/>
    <property type="evidence" value="ECO:0007669"/>
    <property type="project" value="TreeGrafter"/>
</dbReference>
<organism evidence="1 2">
    <name type="scientific">Aliidiomarina halalkaliphila</name>
    <dbReference type="NCBI Taxonomy" id="2593535"/>
    <lineage>
        <taxon>Bacteria</taxon>
        <taxon>Pseudomonadati</taxon>
        <taxon>Pseudomonadota</taxon>
        <taxon>Gammaproteobacteria</taxon>
        <taxon>Alteromonadales</taxon>
        <taxon>Idiomarinaceae</taxon>
        <taxon>Aliidiomarina</taxon>
    </lineage>
</organism>
<name>A0A552X674_9GAMM</name>
<protein>
    <submittedName>
        <fullName evidence="1">Helix-hairpin-helix domain-containing protein</fullName>
    </submittedName>
</protein>
<gene>
    <name evidence="1" type="ORF">FM042_02830</name>
</gene>
<comment type="caution">
    <text evidence="1">The sequence shown here is derived from an EMBL/GenBank/DDBJ whole genome shotgun (WGS) entry which is preliminary data.</text>
</comment>
<dbReference type="NCBIfam" id="TIGR00426">
    <property type="entry name" value="competence protein ComEA helix-hairpin-helix repeat region"/>
    <property type="match status" value="1"/>
</dbReference>
<dbReference type="InterPro" id="IPR010994">
    <property type="entry name" value="RuvA_2-like"/>
</dbReference>
<dbReference type="PANTHER" id="PTHR21180">
    <property type="entry name" value="ENDONUCLEASE/EXONUCLEASE/PHOSPHATASE FAMILY DOMAIN-CONTAINING PROTEIN 1"/>
    <property type="match status" value="1"/>
</dbReference>
<sequence>MMSASATTVVLESMSAHTHTMRSEATQETVNINRASVEELAAKLRGVGLARARAIIELRESLGGFTDVDQLLQVRGLGIKVLNENRERIIL</sequence>
<dbReference type="InterPro" id="IPR051675">
    <property type="entry name" value="Endo/Exo/Phosphatase_dom_1"/>
</dbReference>
<dbReference type="EMBL" id="VJWL01000001">
    <property type="protein sequence ID" value="TRW50524.1"/>
    <property type="molecule type" value="Genomic_DNA"/>
</dbReference>
<dbReference type="Pfam" id="PF12836">
    <property type="entry name" value="HHH_3"/>
    <property type="match status" value="1"/>
</dbReference>
<dbReference type="AlphaFoldDB" id="A0A552X674"/>
<dbReference type="OrthoDB" id="7510573at2"/>
<evidence type="ECO:0000313" key="1">
    <source>
        <dbReference type="EMBL" id="TRW50524.1"/>
    </source>
</evidence>
<dbReference type="SUPFAM" id="SSF47781">
    <property type="entry name" value="RuvA domain 2-like"/>
    <property type="match status" value="1"/>
</dbReference>
<dbReference type="PANTHER" id="PTHR21180:SF32">
    <property type="entry name" value="ENDONUCLEASE_EXONUCLEASE_PHOSPHATASE FAMILY DOMAIN-CONTAINING PROTEIN 1"/>
    <property type="match status" value="1"/>
</dbReference>
<proteinExistence type="predicted"/>
<dbReference type="Gene3D" id="1.10.150.320">
    <property type="entry name" value="Photosystem II 12 kDa extrinsic protein"/>
    <property type="match status" value="1"/>
</dbReference>
<accession>A0A552X674</accession>
<dbReference type="InterPro" id="IPR004509">
    <property type="entry name" value="Competence_ComEA_HhH"/>
</dbReference>
<dbReference type="Proteomes" id="UP000320359">
    <property type="component" value="Unassembled WGS sequence"/>
</dbReference>
<keyword evidence="2" id="KW-1185">Reference proteome</keyword>
<evidence type="ECO:0000313" key="2">
    <source>
        <dbReference type="Proteomes" id="UP000320359"/>
    </source>
</evidence>